<dbReference type="PANTHER" id="PTHR42879">
    <property type="entry name" value="3-OXOACYL-(ACYL-CARRIER-PROTEIN) REDUCTASE"/>
    <property type="match status" value="1"/>
</dbReference>
<proteinExistence type="inferred from homology"/>
<dbReference type="Pfam" id="PF13561">
    <property type="entry name" value="adh_short_C2"/>
    <property type="match status" value="1"/>
</dbReference>
<organism evidence="2 3">
    <name type="scientific">Piscinibacter sakaiensis</name>
    <name type="common">Ideonella sakaiensis</name>
    <dbReference type="NCBI Taxonomy" id="1547922"/>
    <lineage>
        <taxon>Bacteria</taxon>
        <taxon>Pseudomonadati</taxon>
        <taxon>Pseudomonadota</taxon>
        <taxon>Betaproteobacteria</taxon>
        <taxon>Burkholderiales</taxon>
        <taxon>Sphaerotilaceae</taxon>
        <taxon>Piscinibacter</taxon>
    </lineage>
</organism>
<dbReference type="InterPro" id="IPR002347">
    <property type="entry name" value="SDR_fam"/>
</dbReference>
<comment type="caution">
    <text evidence="2">The sequence shown here is derived from an EMBL/GenBank/DDBJ whole genome shotgun (WGS) entry which is preliminary data.</text>
</comment>
<dbReference type="GO" id="GO:0004316">
    <property type="term" value="F:3-oxoacyl-[acyl-carrier-protein] reductase (NADPH) activity"/>
    <property type="evidence" value="ECO:0007669"/>
    <property type="project" value="UniProtKB-EC"/>
</dbReference>
<dbReference type="OrthoDB" id="9803333at2"/>
<evidence type="ECO:0000313" key="3">
    <source>
        <dbReference type="Proteomes" id="UP000037660"/>
    </source>
</evidence>
<dbReference type="PRINTS" id="PR00081">
    <property type="entry name" value="GDHRDH"/>
</dbReference>
<dbReference type="FunFam" id="3.40.50.720:FF:000084">
    <property type="entry name" value="Short-chain dehydrogenase reductase"/>
    <property type="match status" value="1"/>
</dbReference>
<evidence type="ECO:0000256" key="1">
    <source>
        <dbReference type="ARBA" id="ARBA00006484"/>
    </source>
</evidence>
<evidence type="ECO:0000313" key="2">
    <source>
        <dbReference type="EMBL" id="GAP35902.1"/>
    </source>
</evidence>
<dbReference type="Gene3D" id="3.40.50.720">
    <property type="entry name" value="NAD(P)-binding Rossmann-like Domain"/>
    <property type="match status" value="1"/>
</dbReference>
<dbReference type="STRING" id="1547922.ISF6_1742"/>
<accession>A0A0K8NZS2</accession>
<reference evidence="2 3" key="2">
    <citation type="journal article" date="2016" name="Science">
        <title>A bacterium that degrades and assimilates poly(ethylene terephthalate).</title>
        <authorList>
            <person name="Yoshida S."/>
            <person name="Hiraga K."/>
            <person name="Takehana T."/>
            <person name="Taniguchi I."/>
            <person name="Yamaji H."/>
            <person name="Maeda Y."/>
            <person name="Toyohara K."/>
            <person name="Miyamoto K."/>
            <person name="Kimura Y."/>
            <person name="Oda K."/>
        </authorList>
    </citation>
    <scope>NUCLEOTIDE SEQUENCE [LARGE SCALE GENOMIC DNA]</scope>
    <source>
        <strain evidence="3">NBRC 110686 / TISTR 2288 / 201-F6</strain>
    </source>
</reference>
<dbReference type="PANTHER" id="PTHR42879:SF6">
    <property type="entry name" value="NADPH-DEPENDENT REDUCTASE BACG"/>
    <property type="match status" value="1"/>
</dbReference>
<dbReference type="InterPro" id="IPR050259">
    <property type="entry name" value="SDR"/>
</dbReference>
<dbReference type="EC" id="1.1.1.100" evidence="2"/>
<name>A0A0K8NZS2_PISS1</name>
<dbReference type="SUPFAM" id="SSF51735">
    <property type="entry name" value="NAD(P)-binding Rossmann-fold domains"/>
    <property type="match status" value="1"/>
</dbReference>
<gene>
    <name evidence="2" type="ORF">ISF6_1742</name>
</gene>
<dbReference type="AlphaFoldDB" id="A0A0K8NZS2"/>
<dbReference type="Proteomes" id="UP000037660">
    <property type="component" value="Unassembled WGS sequence"/>
</dbReference>
<sequence>MDLGLADRHVLVTGASRGIGHACAAGFLREGARLTLVARDPARLEAAAAALRAAQPGARVAVQAADLRDAAAAAAMIDAAEAAGGPVEVLVNSAGAARRTPVEELTPAAWQDAMQAKFFAGVHVMEPLARRMAGRGAGAVVNVIGAGGKVASPIHLPGGAANAALMLVTAGLAAALGPRGVRVNAVNPGLTQTDRLQEGLAADARRQGISVDEAAARATARLPLGRMARPEEIADAVLFLASARASYVNGAVLAMDGALTPMI</sequence>
<protein>
    <submittedName>
        <fullName evidence="2">3-oxoacyl-ACP reductase</fullName>
        <ecNumber evidence="2">1.1.1.100</ecNumber>
    </submittedName>
</protein>
<dbReference type="RefSeq" id="WP_054019936.1">
    <property type="nucleotide sequence ID" value="NZ_BBYR01000030.1"/>
</dbReference>
<comment type="similarity">
    <text evidence="1">Belongs to the short-chain dehydrogenases/reductases (SDR) family.</text>
</comment>
<dbReference type="EMBL" id="BBYR01000030">
    <property type="protein sequence ID" value="GAP35902.1"/>
    <property type="molecule type" value="Genomic_DNA"/>
</dbReference>
<keyword evidence="3" id="KW-1185">Reference proteome</keyword>
<reference evidence="3" key="1">
    <citation type="submission" date="2015-07" db="EMBL/GenBank/DDBJ databases">
        <title>Discovery of a poly(ethylene terephthalate assimilation.</title>
        <authorList>
            <person name="Yoshida S."/>
            <person name="Hiraga K."/>
            <person name="Takehana T."/>
            <person name="Taniguchi I."/>
            <person name="Yamaji H."/>
            <person name="Maeda Y."/>
            <person name="Toyohara K."/>
            <person name="Miyamoto K."/>
            <person name="Kimura Y."/>
            <person name="Oda K."/>
        </authorList>
    </citation>
    <scope>NUCLEOTIDE SEQUENCE [LARGE SCALE GENOMIC DNA]</scope>
    <source>
        <strain evidence="3">NBRC 110686 / TISTR 2288 / 201-F6</strain>
    </source>
</reference>
<keyword evidence="2" id="KW-0560">Oxidoreductase</keyword>
<dbReference type="InterPro" id="IPR036291">
    <property type="entry name" value="NAD(P)-bd_dom_sf"/>
</dbReference>